<gene>
    <name evidence="4" type="ORF">H9Q78_06425</name>
</gene>
<dbReference type="GO" id="GO:0005829">
    <property type="term" value="C:cytosol"/>
    <property type="evidence" value="ECO:0007669"/>
    <property type="project" value="TreeGrafter"/>
</dbReference>
<dbReference type="InterPro" id="IPR050559">
    <property type="entry name" value="P-Pant_transferase_sf"/>
</dbReference>
<dbReference type="Gene3D" id="3.90.470.20">
    <property type="entry name" value="4'-phosphopantetheinyl transferase domain"/>
    <property type="match status" value="2"/>
</dbReference>
<proteinExistence type="inferred from homology"/>
<name>A0A7G9G7G5_9FIRM</name>
<dbReference type="EMBL" id="CP060634">
    <property type="protein sequence ID" value="QNM06747.1"/>
    <property type="molecule type" value="Genomic_DNA"/>
</dbReference>
<dbReference type="GO" id="GO:0008897">
    <property type="term" value="F:holo-[acyl-carrier-protein] synthase activity"/>
    <property type="evidence" value="ECO:0007669"/>
    <property type="project" value="InterPro"/>
</dbReference>
<dbReference type="Proteomes" id="UP000515823">
    <property type="component" value="Chromosome"/>
</dbReference>
<dbReference type="KEGG" id="qdo:H9Q78_06425"/>
<dbReference type="SUPFAM" id="SSF56214">
    <property type="entry name" value="4'-phosphopantetheinyl transferase"/>
    <property type="match status" value="2"/>
</dbReference>
<evidence type="ECO:0000313" key="4">
    <source>
        <dbReference type="EMBL" id="QNM06747.1"/>
    </source>
</evidence>
<evidence type="ECO:0000313" key="5">
    <source>
        <dbReference type="Proteomes" id="UP000515823"/>
    </source>
</evidence>
<comment type="similarity">
    <text evidence="1">Belongs to the P-Pant transferase superfamily. Gsp/Sfp/HetI/AcpT family.</text>
</comment>
<dbReference type="GO" id="GO:0000287">
    <property type="term" value="F:magnesium ion binding"/>
    <property type="evidence" value="ECO:0007669"/>
    <property type="project" value="InterPro"/>
</dbReference>
<evidence type="ECO:0000259" key="3">
    <source>
        <dbReference type="Pfam" id="PF01648"/>
    </source>
</evidence>
<evidence type="ECO:0000256" key="1">
    <source>
        <dbReference type="ARBA" id="ARBA00010990"/>
    </source>
</evidence>
<accession>A0A7G9G7G5</accession>
<keyword evidence="2 4" id="KW-0808">Transferase</keyword>
<dbReference type="PANTHER" id="PTHR12215">
    <property type="entry name" value="PHOSPHOPANTETHEINE TRANSFERASE"/>
    <property type="match status" value="1"/>
</dbReference>
<dbReference type="RefSeq" id="WP_249304415.1">
    <property type="nucleotide sequence ID" value="NZ_CP060634.1"/>
</dbReference>
<dbReference type="InterPro" id="IPR008278">
    <property type="entry name" value="4-PPantetheinyl_Trfase_dom"/>
</dbReference>
<dbReference type="Pfam" id="PF01648">
    <property type="entry name" value="ACPS"/>
    <property type="match status" value="1"/>
</dbReference>
<dbReference type="PANTHER" id="PTHR12215:SF10">
    <property type="entry name" value="L-AMINOADIPATE-SEMIALDEHYDE DEHYDROGENASE-PHOSPHOPANTETHEINYL TRANSFERASE"/>
    <property type="match status" value="1"/>
</dbReference>
<organism evidence="4 5">
    <name type="scientific">Qiania dongpingensis</name>
    <dbReference type="NCBI Taxonomy" id="2763669"/>
    <lineage>
        <taxon>Bacteria</taxon>
        <taxon>Bacillati</taxon>
        <taxon>Bacillota</taxon>
        <taxon>Clostridia</taxon>
        <taxon>Lachnospirales</taxon>
        <taxon>Lachnospiraceae</taxon>
        <taxon>Qiania</taxon>
    </lineage>
</organism>
<protein>
    <submittedName>
        <fullName evidence="4">4'-phosphopantetheinyl transferase superfamily protein</fullName>
    </submittedName>
</protein>
<dbReference type="InterPro" id="IPR037143">
    <property type="entry name" value="4-PPantetheinyl_Trfase_dom_sf"/>
</dbReference>
<dbReference type="GO" id="GO:0019878">
    <property type="term" value="P:lysine biosynthetic process via aminoadipic acid"/>
    <property type="evidence" value="ECO:0007669"/>
    <property type="project" value="TreeGrafter"/>
</dbReference>
<dbReference type="AlphaFoldDB" id="A0A7G9G7G5"/>
<keyword evidence="5" id="KW-1185">Reference proteome</keyword>
<reference evidence="4 5" key="1">
    <citation type="submission" date="2020-08" db="EMBL/GenBank/DDBJ databases">
        <authorList>
            <person name="Liu C."/>
            <person name="Sun Q."/>
        </authorList>
    </citation>
    <scope>NUCLEOTIDE SEQUENCE [LARGE SCALE GENOMIC DNA]</scope>
    <source>
        <strain evidence="4 5">NSJ-38</strain>
    </source>
</reference>
<sequence>MTMPDAGIYIFCLDDGRTTEDRLRMSAEAFQYMHGLPAEYGAETPDIWKTARTEKGKPYFPFCPGLQFSISHSGSYWVCAFAEEPVGIDLQEHTKKNDETTEAAASRYRKLAGRFLHPDEASYVREQTENSYDRFFRIWAAKESYVKYTGSGIDGRFGEMSVLPEAGPIEGLPEENGIRVWKAAGAWFHEVPFRENYSLCVCMGRRAGQALFTCTGPAFHMQSTF</sequence>
<evidence type="ECO:0000256" key="2">
    <source>
        <dbReference type="ARBA" id="ARBA00022679"/>
    </source>
</evidence>
<feature type="domain" description="4'-phosphopantetheinyl transferase" evidence="3">
    <location>
        <begin position="85"/>
        <end position="164"/>
    </location>
</feature>